<dbReference type="EMBL" id="FJ999996">
    <property type="protein sequence ID" value="ACR19356.1"/>
    <property type="molecule type" value="Genomic_DNA"/>
</dbReference>
<gene>
    <name evidence="1" type="ORF">PlpuMp20</name>
</gene>
<dbReference type="RefSeq" id="YP_003275972.1">
    <property type="nucleotide sequence ID" value="NC_013444.1"/>
</dbReference>
<dbReference type="AlphaFoldDB" id="D0R019"/>
<geneLocation type="mitochondrion" evidence="1"/>
<reference evidence="1" key="1">
    <citation type="journal article" date="2009" name="Curr. Genet.">
        <title>The complete mitochondrial genome sequence of the liverwort Pleurozia purpurea reveals extremely conservative mitochondrial genome evolution in liverworts.</title>
        <authorList>
            <person name="Wang B."/>
            <person name="Xue J."/>
            <person name="Li L."/>
            <person name="Liu Y."/>
            <person name="Qiu Y.L."/>
        </authorList>
    </citation>
    <scope>NUCLEOTIDE SEQUENCE</scope>
</reference>
<evidence type="ECO:0000313" key="1">
    <source>
        <dbReference type="EMBL" id="ACR19356.1"/>
    </source>
</evidence>
<accession>D0R019</accession>
<name>D0R019_9MARC</name>
<proteinExistence type="predicted"/>
<organism evidence="1">
    <name type="scientific">Pleurozia purpurea</name>
    <dbReference type="NCBI Taxonomy" id="280637"/>
    <lineage>
        <taxon>Eukaryota</taxon>
        <taxon>Viridiplantae</taxon>
        <taxon>Streptophyta</taxon>
        <taxon>Embryophyta</taxon>
        <taxon>Marchantiophyta</taxon>
        <taxon>Jungermanniopsida</taxon>
        <taxon>Metzgeriidae</taxon>
        <taxon>Pleuroziales</taxon>
        <taxon>Pleuroziaceae</taxon>
        <taxon>Pleurozia</taxon>
    </lineage>
</organism>
<dbReference type="GeneID" id="8542275"/>
<protein>
    <submittedName>
        <fullName evidence="1">Uncharacterized protein</fullName>
    </submittedName>
</protein>
<sequence>MTDTVRTYGLYAVSPRGGTSNTKLRPPDNSIALIPAYKLLKDYMNYLYLTKLLLTFQTELIYQLQNHGNLLRLTARKGLYCKVSGTNLHITTYGKLKSKRGRGQLRDCGLRYAPGWENSKKPLPDSRRVAESNPKNLELPNHQMLRAALGYTISTRCTRSYTGSYRTRRPRLRLTHLQSWFPSEPPVLALH</sequence>
<keyword evidence="1" id="KW-0496">Mitochondrion</keyword>